<keyword evidence="1" id="KW-0812">Transmembrane</keyword>
<evidence type="ECO:0000313" key="2">
    <source>
        <dbReference type="EMBL" id="MBB6454697.1"/>
    </source>
</evidence>
<name>A0A841Q8V0_9BACI</name>
<keyword evidence="1" id="KW-0472">Membrane</keyword>
<feature type="transmembrane region" description="Helical" evidence="1">
    <location>
        <begin position="12"/>
        <end position="32"/>
    </location>
</feature>
<keyword evidence="2" id="KW-0489">Methyltransferase</keyword>
<sequence length="57" mass="6349">MLGMGNKNKLKLIIWLGVGSAILTSVFSSFLISKVIKIYEKASFIEQELFNLKGNNT</sequence>
<comment type="caution">
    <text evidence="2">The sequence shown here is derived from an EMBL/GenBank/DDBJ whole genome shotgun (WGS) entry which is preliminary data.</text>
</comment>
<dbReference type="GO" id="GO:0032259">
    <property type="term" value="P:methylation"/>
    <property type="evidence" value="ECO:0007669"/>
    <property type="project" value="UniProtKB-KW"/>
</dbReference>
<keyword evidence="1" id="KW-1133">Transmembrane helix</keyword>
<dbReference type="AlphaFoldDB" id="A0A841Q8V0"/>
<accession>A0A841Q8V0</accession>
<evidence type="ECO:0000256" key="1">
    <source>
        <dbReference type="SAM" id="Phobius"/>
    </source>
</evidence>
<evidence type="ECO:0000313" key="3">
    <source>
        <dbReference type="Proteomes" id="UP000581688"/>
    </source>
</evidence>
<dbReference type="Proteomes" id="UP000581688">
    <property type="component" value="Unassembled WGS sequence"/>
</dbReference>
<organism evidence="2 3">
    <name type="scientific">Salirhabdus euzebyi</name>
    <dbReference type="NCBI Taxonomy" id="394506"/>
    <lineage>
        <taxon>Bacteria</taxon>
        <taxon>Bacillati</taxon>
        <taxon>Bacillota</taxon>
        <taxon>Bacilli</taxon>
        <taxon>Bacillales</taxon>
        <taxon>Bacillaceae</taxon>
        <taxon>Salirhabdus</taxon>
    </lineage>
</organism>
<dbReference type="GO" id="GO:0008168">
    <property type="term" value="F:methyltransferase activity"/>
    <property type="evidence" value="ECO:0007669"/>
    <property type="project" value="UniProtKB-KW"/>
</dbReference>
<gene>
    <name evidence="2" type="ORF">HNQ94_003186</name>
</gene>
<proteinExistence type="predicted"/>
<protein>
    <submittedName>
        <fullName evidence="2">tRNA A58 N-methylase Trm61</fullName>
    </submittedName>
</protein>
<keyword evidence="3" id="KW-1185">Reference proteome</keyword>
<dbReference type="RefSeq" id="WP_174497196.1">
    <property type="nucleotide sequence ID" value="NZ_CADDWK010000012.1"/>
</dbReference>
<dbReference type="EMBL" id="JACHGH010000011">
    <property type="protein sequence ID" value="MBB6454697.1"/>
    <property type="molecule type" value="Genomic_DNA"/>
</dbReference>
<reference evidence="2 3" key="1">
    <citation type="submission" date="2020-08" db="EMBL/GenBank/DDBJ databases">
        <title>Genomic Encyclopedia of Type Strains, Phase IV (KMG-IV): sequencing the most valuable type-strain genomes for metagenomic binning, comparative biology and taxonomic classification.</title>
        <authorList>
            <person name="Goeker M."/>
        </authorList>
    </citation>
    <scope>NUCLEOTIDE SEQUENCE [LARGE SCALE GENOMIC DNA]</scope>
    <source>
        <strain evidence="2 3">DSM 19612</strain>
    </source>
</reference>
<keyword evidence="2" id="KW-0808">Transferase</keyword>